<feature type="compositionally biased region" description="Low complexity" evidence="1">
    <location>
        <begin position="583"/>
        <end position="600"/>
    </location>
</feature>
<sequence length="825" mass="92029">MSSSDYDTDEIDINESDDDDERDEDGKSEDDADGYSRYVSNEEESNESDEYKGRDGSVEGDRSDDDDESDESYEDSYIEDDDDIDESGEYESEDENKFKKIGELGTYQQRQDHEENDYTAAAQAVPRKMGDEAQQQQQPPQPNGARQREERRARLAQVIEHLATEYGSGYARSRAIVHRRRFQGHLDEIEADTRQVEDTRDARVPADELVRRIDELMGGAGHSRARRRFVNYIARSVRRRVLGDLYEFFDERNGLRPNDPYARTVSRRYVQVLRARGETPGREEEGEEEEARGRRQVSKDARAQAGSSRQRCRWSEPAHRGDRRRGGGLRPVARPALLSGHPEAAAGPGLSAARRVSRHHRDGDAAAGRASRLRGQMRQSQIPADAGVGRRDGPMGRRPPGEAGGGQAARAGDGLPEATQGPRGEGGEDGAGAPAGAAGSGGGLGPGRQRRRGEGGRRRRGGRRRGTAEAALRRCAEGGRRGVRQAHDDLRRRRRRRRPRGRSRGRRGRVQHTRGRRPVPDGRGGRLPQEVRGGAGRDLRRARRLPDRRGQLPVRAAREEQAQRSALRHLRQDHRGAVLRPGARATGAAGTARGRQAAQGHLREVRGHTRRREEGHTEAGLEAARPVERRHGQDRRLAVAQARLADQAGLGRAPGRGRVQGDPTLEPGHRATGRRGRELVQLDRAGGTGGLGAEATPARRVLPLDGRRAEDVHALQEGLPGDAARAASQRHDAEGPRSRQDRREEAAAARVGRDFCGLQHARRRRWLQQRLLTTRCRIVEIKKDNNREKHEKKKIVKKVRKHYARRKKKIVKSSPIGNAELRETQ</sequence>
<feature type="region of interest" description="Disordered" evidence="1">
    <location>
        <begin position="276"/>
        <end position="562"/>
    </location>
</feature>
<feature type="compositionally biased region" description="Basic and acidic residues" evidence="1">
    <location>
        <begin position="729"/>
        <end position="746"/>
    </location>
</feature>
<feature type="compositionally biased region" description="Basic and acidic residues" evidence="1">
    <location>
        <begin position="49"/>
        <end position="61"/>
    </location>
</feature>
<feature type="compositionally biased region" description="Basic and acidic residues" evidence="1">
    <location>
        <begin position="291"/>
        <end position="302"/>
    </location>
</feature>
<dbReference type="AlphaFoldDB" id="A0A6H5I5Q0"/>
<evidence type="ECO:0000313" key="3">
    <source>
        <dbReference type="Proteomes" id="UP000479190"/>
    </source>
</evidence>
<feature type="region of interest" description="Disordered" evidence="1">
    <location>
        <begin position="787"/>
        <end position="825"/>
    </location>
</feature>
<name>A0A6H5I5Q0_9HYME</name>
<gene>
    <name evidence="2" type="ORF">TBRA_LOCUS2218</name>
</gene>
<feature type="compositionally biased region" description="Basic and acidic residues" evidence="1">
    <location>
        <begin position="471"/>
        <end position="491"/>
    </location>
</feature>
<evidence type="ECO:0000256" key="1">
    <source>
        <dbReference type="SAM" id="MobiDB-lite"/>
    </source>
</evidence>
<feature type="compositionally biased region" description="Acidic residues" evidence="1">
    <location>
        <begin position="1"/>
        <end position="33"/>
    </location>
</feature>
<feature type="compositionally biased region" description="Acidic residues" evidence="1">
    <location>
        <begin position="62"/>
        <end position="94"/>
    </location>
</feature>
<dbReference type="Proteomes" id="UP000479190">
    <property type="component" value="Unassembled WGS sequence"/>
</dbReference>
<feature type="region of interest" description="Disordered" evidence="1">
    <location>
        <begin position="717"/>
        <end position="746"/>
    </location>
</feature>
<dbReference type="EMBL" id="CADCXV010000446">
    <property type="protein sequence ID" value="CAB0030211.1"/>
    <property type="molecule type" value="Genomic_DNA"/>
</dbReference>
<feature type="region of interest" description="Disordered" evidence="1">
    <location>
        <begin position="583"/>
        <end position="633"/>
    </location>
</feature>
<feature type="compositionally biased region" description="Basic and acidic residues" evidence="1">
    <location>
        <begin position="601"/>
        <end position="633"/>
    </location>
</feature>
<feature type="region of interest" description="Disordered" evidence="1">
    <location>
        <begin position="1"/>
        <end position="151"/>
    </location>
</feature>
<evidence type="ECO:0000313" key="2">
    <source>
        <dbReference type="EMBL" id="CAB0030211.1"/>
    </source>
</evidence>
<feature type="compositionally biased region" description="Basic residues" evidence="1">
    <location>
        <begin position="790"/>
        <end position="811"/>
    </location>
</feature>
<feature type="region of interest" description="Disordered" evidence="1">
    <location>
        <begin position="645"/>
        <end position="679"/>
    </location>
</feature>
<reference evidence="2 3" key="1">
    <citation type="submission" date="2020-02" db="EMBL/GenBank/DDBJ databases">
        <authorList>
            <person name="Ferguson B K."/>
        </authorList>
    </citation>
    <scope>NUCLEOTIDE SEQUENCE [LARGE SCALE GENOMIC DNA]</scope>
</reference>
<protein>
    <submittedName>
        <fullName evidence="2">Uncharacterized protein</fullName>
    </submittedName>
</protein>
<keyword evidence="3" id="KW-1185">Reference proteome</keyword>
<organism evidence="2 3">
    <name type="scientific">Trichogramma brassicae</name>
    <dbReference type="NCBI Taxonomy" id="86971"/>
    <lineage>
        <taxon>Eukaryota</taxon>
        <taxon>Metazoa</taxon>
        <taxon>Ecdysozoa</taxon>
        <taxon>Arthropoda</taxon>
        <taxon>Hexapoda</taxon>
        <taxon>Insecta</taxon>
        <taxon>Pterygota</taxon>
        <taxon>Neoptera</taxon>
        <taxon>Endopterygota</taxon>
        <taxon>Hymenoptera</taxon>
        <taxon>Apocrita</taxon>
        <taxon>Proctotrupomorpha</taxon>
        <taxon>Chalcidoidea</taxon>
        <taxon>Trichogrammatidae</taxon>
        <taxon>Trichogramma</taxon>
    </lineage>
</organism>
<proteinExistence type="predicted"/>
<feature type="compositionally biased region" description="Basic and acidic residues" evidence="1">
    <location>
        <begin position="535"/>
        <end position="562"/>
    </location>
</feature>
<accession>A0A6H5I5Q0</accession>
<feature type="compositionally biased region" description="Basic residues" evidence="1">
    <location>
        <begin position="492"/>
        <end position="517"/>
    </location>
</feature>